<evidence type="ECO:0000313" key="3">
    <source>
        <dbReference type="EMBL" id="KAH7007963.1"/>
    </source>
</evidence>
<keyword evidence="2" id="KW-0472">Membrane</keyword>
<accession>A0A9P8XSQ8</accession>
<keyword evidence="2" id="KW-0812">Transmembrane</keyword>
<evidence type="ECO:0000256" key="1">
    <source>
        <dbReference type="SAM" id="MobiDB-lite"/>
    </source>
</evidence>
<dbReference type="Proteomes" id="UP000756346">
    <property type="component" value="Unassembled WGS sequence"/>
</dbReference>
<dbReference type="EMBL" id="JAGTJQ010000021">
    <property type="protein sequence ID" value="KAH7007963.1"/>
    <property type="molecule type" value="Genomic_DNA"/>
</dbReference>
<protein>
    <submittedName>
        <fullName evidence="4">Uncharacterized protein</fullName>
    </submittedName>
</protein>
<sequence>MAIPSTNIPQYATQSGTGFSPVDNYQTAEEPAPSPDYVPTDLPQGFTTSSHLVPTHGYAITSPASMAASTARTVSVSWLLVVLVGGFHFLAAFYKAGLGYSFGIRDVGMTLKLFSTVFCSWSRLARKEGNDSASYAYI</sequence>
<dbReference type="RefSeq" id="XP_046004863.1">
    <property type="nucleotide sequence ID" value="XM_046157511.1"/>
</dbReference>
<gene>
    <name evidence="4" type="ORF">B0I36DRAFT_355993</name>
    <name evidence="3" type="ORF">B0I36DRAFT_356907</name>
</gene>
<evidence type="ECO:0000313" key="5">
    <source>
        <dbReference type="Proteomes" id="UP000756346"/>
    </source>
</evidence>
<dbReference type="GeneID" id="70187057"/>
<reference evidence="4" key="1">
    <citation type="journal article" date="2021" name="Nat. Commun.">
        <title>Genetic determinants of endophytism in the Arabidopsis root mycobiome.</title>
        <authorList>
            <person name="Mesny F."/>
            <person name="Miyauchi S."/>
            <person name="Thiergart T."/>
            <person name="Pickel B."/>
            <person name="Atanasova L."/>
            <person name="Karlsson M."/>
            <person name="Huettel B."/>
            <person name="Barry K.W."/>
            <person name="Haridas S."/>
            <person name="Chen C."/>
            <person name="Bauer D."/>
            <person name="Andreopoulos W."/>
            <person name="Pangilinan J."/>
            <person name="LaButti K."/>
            <person name="Riley R."/>
            <person name="Lipzen A."/>
            <person name="Clum A."/>
            <person name="Drula E."/>
            <person name="Henrissat B."/>
            <person name="Kohler A."/>
            <person name="Grigoriev I.V."/>
            <person name="Martin F.M."/>
            <person name="Hacquard S."/>
        </authorList>
    </citation>
    <scope>NUCLEOTIDE SEQUENCE</scope>
    <source>
        <strain evidence="4">MPI-CAGE-CH-0230</strain>
    </source>
</reference>
<keyword evidence="2" id="KW-1133">Transmembrane helix</keyword>
<evidence type="ECO:0000256" key="2">
    <source>
        <dbReference type="SAM" id="Phobius"/>
    </source>
</evidence>
<dbReference type="EMBL" id="JAGTJQ010000014">
    <property type="protein sequence ID" value="KAH7012598.1"/>
    <property type="molecule type" value="Genomic_DNA"/>
</dbReference>
<evidence type="ECO:0000313" key="4">
    <source>
        <dbReference type="EMBL" id="KAH7012598.1"/>
    </source>
</evidence>
<comment type="caution">
    <text evidence="4">The sequence shown here is derived from an EMBL/GenBank/DDBJ whole genome shotgun (WGS) entry which is preliminary data.</text>
</comment>
<organism evidence="4 5">
    <name type="scientific">Microdochium trichocladiopsis</name>
    <dbReference type="NCBI Taxonomy" id="1682393"/>
    <lineage>
        <taxon>Eukaryota</taxon>
        <taxon>Fungi</taxon>
        <taxon>Dikarya</taxon>
        <taxon>Ascomycota</taxon>
        <taxon>Pezizomycotina</taxon>
        <taxon>Sordariomycetes</taxon>
        <taxon>Xylariomycetidae</taxon>
        <taxon>Xylariales</taxon>
        <taxon>Microdochiaceae</taxon>
        <taxon>Microdochium</taxon>
    </lineage>
</organism>
<name>A0A9P8XSQ8_9PEZI</name>
<feature type="compositionally biased region" description="Polar residues" evidence="1">
    <location>
        <begin position="1"/>
        <end position="27"/>
    </location>
</feature>
<keyword evidence="5" id="KW-1185">Reference proteome</keyword>
<feature type="transmembrane region" description="Helical" evidence="2">
    <location>
        <begin position="76"/>
        <end position="94"/>
    </location>
</feature>
<feature type="region of interest" description="Disordered" evidence="1">
    <location>
        <begin position="1"/>
        <end position="40"/>
    </location>
</feature>
<proteinExistence type="predicted"/>
<dbReference type="AlphaFoldDB" id="A0A9P8XSQ8"/>